<dbReference type="EMBL" id="JAAEAM010000064">
    <property type="protein sequence ID" value="NDV77126.1"/>
    <property type="molecule type" value="Genomic_DNA"/>
</dbReference>
<evidence type="ECO:0008006" key="3">
    <source>
        <dbReference type="Google" id="ProtNLM"/>
    </source>
</evidence>
<proteinExistence type="predicted"/>
<sequence length="173" mass="18640">MRKILISGVLAAISTISAAQVEELTVTGRTGADRDTYACNDADITVQLSALLDAPKHSPRVEIDLQQRGACVGYPHGSRITVVRESASSDGTPVALVSDNSHQFPDLYVTKRELVALTPDELAETKKHACGRSGGGEIDRWELSSDGTPKLKRYFVTSKCVNGKLVSTTKRLN</sequence>
<protein>
    <recommendedName>
        <fullName evidence="3">Lipoprotein</fullName>
    </recommendedName>
</protein>
<feature type="chain" id="PRO_5025377635" description="Lipoprotein" evidence="1">
    <location>
        <begin position="20"/>
        <end position="173"/>
    </location>
</feature>
<accession>A0A6B2MQ15</accession>
<feature type="signal peptide" evidence="1">
    <location>
        <begin position="1"/>
        <end position="19"/>
    </location>
</feature>
<evidence type="ECO:0000256" key="1">
    <source>
        <dbReference type="SAM" id="SignalP"/>
    </source>
</evidence>
<organism evidence="2">
    <name type="scientific">Burkholderia cenocepacia</name>
    <dbReference type="NCBI Taxonomy" id="95486"/>
    <lineage>
        <taxon>Bacteria</taxon>
        <taxon>Pseudomonadati</taxon>
        <taxon>Pseudomonadota</taxon>
        <taxon>Betaproteobacteria</taxon>
        <taxon>Burkholderiales</taxon>
        <taxon>Burkholderiaceae</taxon>
        <taxon>Burkholderia</taxon>
        <taxon>Burkholderia cepacia complex</taxon>
    </lineage>
</organism>
<gene>
    <name evidence="2" type="ORF">GFJ35_34510</name>
</gene>
<comment type="caution">
    <text evidence="2">The sequence shown here is derived from an EMBL/GenBank/DDBJ whole genome shotgun (WGS) entry which is preliminary data.</text>
</comment>
<dbReference type="RefSeq" id="WP_163126252.1">
    <property type="nucleotide sequence ID" value="NZ_JAAEAM010000064.1"/>
</dbReference>
<name>A0A6B2MQ15_9BURK</name>
<evidence type="ECO:0000313" key="2">
    <source>
        <dbReference type="EMBL" id="NDV77126.1"/>
    </source>
</evidence>
<reference evidence="2" key="1">
    <citation type="submission" date="2019-11" db="EMBL/GenBank/DDBJ databases">
        <title>Burkholderia cenocepacia CF.</title>
        <authorList>
            <person name="Vianna E.F."/>
            <person name="Marques E.A."/>
            <person name="Albano R.M."/>
            <person name="Leao R.S."/>
        </authorList>
    </citation>
    <scope>NUCLEOTIDE SEQUENCE</scope>
    <source>
        <strain evidence="2">MS-2140</strain>
    </source>
</reference>
<keyword evidence="1" id="KW-0732">Signal</keyword>
<dbReference type="AlphaFoldDB" id="A0A6B2MQ15"/>